<feature type="domain" description="CobN/magnesium chelatase" evidence="1">
    <location>
        <begin position="140"/>
        <end position="1319"/>
    </location>
</feature>
<dbReference type="STRING" id="118168.MC7420_1889"/>
<sequence>MHRIAATPGGWNPQAEGVIFIEQTPAPIIVITAADTDIQTLAASMAHLPPDFPAIRAVNLLQLQQELTIDTYTEQVLNQADVIIIRLLGGSAYWSYGLEVVQTTVEQTGANLILLPGDDRPDPNLVSHSTISLTAVHQLWRYFIEGGVENCTNALKFVADLCLGGSYEPLPPKPVPRVGIYGWGDGTNEALTTNSNVGILFYRAHYLAGNTSPIDALCQALVEQQLHPVPVFVSSLRDPEVQAEVLSYFQPKDDAEIEVLLNTTSFSVAKLTDHEKPGLELWKRLDVPVLQVIFSGGTKEQWQEQFQGLTPRDTAMNVSLPEVDGRIITRAVSFKAVQTWNPLLETDVVVYESVRDRINFVTQLAANWVKLRQTPPAERRIALILANYPNRDGRLANGVGLDTPASCVELLKALQGAGYQVEDSPETGDELIQRLTTGVTNDPEGWELRPVQQGLSRQDYQDYFDTLPLAVQQGICNRWHKESEGSIFSQGRFCTNVTINSDKEVPKPAHTHSTFNIQHSTIPIPGIQLGNIFVGIQPSRGYDSDPALNYHAPDLEPTPAYLAFYYWLRQKFGAQAMVHVGKHGNLEWLPGKSLALSETCYPEVALGTMPHLYPFIVNDPGEGSQAKRRSQAVIIDHLTPPMTRAELYGSLQQLEGLVDEYYEAQSLDPSRLPTIRDRITQLVIQENLHHDLGFEDGETCRDLPWRVLNTETVGAGFTDNIMSMSDSLTKPALLGEAGKANLLTQIDSYLCELKEAQIRDGLHILGQCPQGRLLRDLTVAIARHPGRGRLGLTRAIAQDWGWDFDPLTPEGDSKRQAIAQLEAQASQWVESLISKAEGKSTLSQGGFCTKVTLNSDKTVPKPAPTDAPWHVSTFNSRIGQRTQQELDWIRDRLLPALTQTCQEITHLLQGLDGRYVESGAAGAPTRGRPEVLPTGRNFYSVDIRAIPTETAWDVGRKAAEAVIERYTQDNGEYPQTLALSVWGTSAMRTGGDDLAQALALLGVQPIWDRPSRRVVDFEILPLSVLGRPRVDVTLRISGFFRDAFPNLIDLFYNAVVAVAALNEAPEDNPLAAQVKQETAFWCQEGLSEEEAEARSHYRVFGSKPGAYGAGLQGLIEAQNWRDEQDLARAYMNWSSYAYCGTSSPNQEGIAAPEAFEQRLKQLQVVLHNQDNREHDLLDSDDYYQFQGGLTASVRALTGKNPQTYFGDNSIPENPRVRRLQEEIARVYRSRVVNPKWIAGVMRHGYKGAFEMAATVDYLFAYDATANCVADYMYQGVTEAYLLDEKVQEFIQQKNPWVMRDMAERLLEAHQRSLWQSAQPEILEKLRAIALQAEGVIEAVSDPNLSD</sequence>
<dbReference type="CDD" id="cd10150">
    <property type="entry name" value="CobN_like"/>
    <property type="match status" value="1"/>
</dbReference>
<name>B4VN29_9CYAN</name>
<dbReference type="InterPro" id="IPR003672">
    <property type="entry name" value="CobN/Mg_chltase"/>
</dbReference>
<gene>
    <name evidence="2" type="ORF">MC7420_1889</name>
</gene>
<dbReference type="PANTHER" id="PTHR44119:SF4">
    <property type="entry name" value="AEROBIC COBALTOCHELATASE SUBUNIT COBN"/>
    <property type="match status" value="1"/>
</dbReference>
<dbReference type="Pfam" id="PF02514">
    <property type="entry name" value="CobN-Mg_chel"/>
    <property type="match status" value="1"/>
</dbReference>
<dbReference type="RefSeq" id="WP_006099844.1">
    <property type="nucleotide sequence ID" value="NZ_DS989845.1"/>
</dbReference>
<dbReference type="HOGENOM" id="CLU_002017_1_0_3"/>
<dbReference type="GO" id="GO:0051116">
    <property type="term" value="F:cobaltochelatase activity"/>
    <property type="evidence" value="ECO:0007669"/>
    <property type="project" value="InterPro"/>
</dbReference>
<dbReference type="NCBIfam" id="TIGR02257">
    <property type="entry name" value="cobalto_cobN"/>
    <property type="match status" value="1"/>
</dbReference>
<reference evidence="2 3" key="1">
    <citation type="submission" date="2008-07" db="EMBL/GenBank/DDBJ databases">
        <authorList>
            <person name="Tandeau de Marsac N."/>
            <person name="Ferriera S."/>
            <person name="Johnson J."/>
            <person name="Kravitz S."/>
            <person name="Beeson K."/>
            <person name="Sutton G."/>
            <person name="Rogers Y.-H."/>
            <person name="Friedman R."/>
            <person name="Frazier M."/>
            <person name="Venter J.C."/>
        </authorList>
    </citation>
    <scope>NUCLEOTIDE SEQUENCE [LARGE SCALE GENOMIC DNA]</scope>
    <source>
        <strain evidence="2 3">PCC 7420</strain>
    </source>
</reference>
<keyword evidence="3" id="KW-1185">Reference proteome</keyword>
<dbReference type="GO" id="GO:0009236">
    <property type="term" value="P:cobalamin biosynthetic process"/>
    <property type="evidence" value="ECO:0007669"/>
    <property type="project" value="InterPro"/>
</dbReference>
<organism evidence="2 3">
    <name type="scientific">Coleofasciculus chthonoplastes PCC 7420</name>
    <dbReference type="NCBI Taxonomy" id="118168"/>
    <lineage>
        <taxon>Bacteria</taxon>
        <taxon>Bacillati</taxon>
        <taxon>Cyanobacteriota</taxon>
        <taxon>Cyanophyceae</taxon>
        <taxon>Coleofasciculales</taxon>
        <taxon>Coleofasciculaceae</taxon>
        <taxon>Coleofasciculus</taxon>
    </lineage>
</organism>
<dbReference type="OrthoDB" id="9757976at2"/>
<dbReference type="EMBL" id="DS989845">
    <property type="protein sequence ID" value="EDX76886.1"/>
    <property type="molecule type" value="Genomic_DNA"/>
</dbReference>
<evidence type="ECO:0000259" key="1">
    <source>
        <dbReference type="Pfam" id="PF02514"/>
    </source>
</evidence>
<proteinExistence type="predicted"/>
<dbReference type="PANTHER" id="PTHR44119">
    <property type="entry name" value="MAGNESIUM-CHELATASE SUBUNIT CHLH, CHLOROPLASTIC"/>
    <property type="match status" value="1"/>
</dbReference>
<dbReference type="InterPro" id="IPR011953">
    <property type="entry name" value="Cobalto_CobN"/>
</dbReference>
<accession>B4VN29</accession>
<evidence type="ECO:0000313" key="3">
    <source>
        <dbReference type="Proteomes" id="UP000003835"/>
    </source>
</evidence>
<protein>
    <submittedName>
        <fullName evidence="2">Cobaltochelatase, CobN subunit</fullName>
    </submittedName>
</protein>
<dbReference type="Proteomes" id="UP000003835">
    <property type="component" value="Unassembled WGS sequence"/>
</dbReference>
<evidence type="ECO:0000313" key="2">
    <source>
        <dbReference type="EMBL" id="EDX76886.1"/>
    </source>
</evidence>
<dbReference type="eggNOG" id="COG1429">
    <property type="taxonomic scope" value="Bacteria"/>
</dbReference>